<dbReference type="Gene3D" id="3.90.220.20">
    <property type="entry name" value="DNA methylase specificity domains"/>
    <property type="match status" value="2"/>
</dbReference>
<evidence type="ECO:0000256" key="3">
    <source>
        <dbReference type="ARBA" id="ARBA00023125"/>
    </source>
</evidence>
<dbReference type="Pfam" id="PF01420">
    <property type="entry name" value="Methylase_S"/>
    <property type="match status" value="2"/>
</dbReference>
<evidence type="ECO:0000313" key="5">
    <source>
        <dbReference type="EMBL" id="MFB2836837.1"/>
    </source>
</evidence>
<dbReference type="PANTHER" id="PTHR30408:SF12">
    <property type="entry name" value="TYPE I RESTRICTION ENZYME MJAVIII SPECIFICITY SUBUNIT"/>
    <property type="match status" value="1"/>
</dbReference>
<dbReference type="PANTHER" id="PTHR30408">
    <property type="entry name" value="TYPE-1 RESTRICTION ENZYME ECOKI SPECIFICITY PROTEIN"/>
    <property type="match status" value="1"/>
</dbReference>
<keyword evidence="5" id="KW-0255">Endonuclease</keyword>
<dbReference type="InterPro" id="IPR000055">
    <property type="entry name" value="Restrct_endonuc_typeI_TRD"/>
</dbReference>
<keyword evidence="3" id="KW-0238">DNA-binding</keyword>
<proteinExistence type="inferred from homology"/>
<comment type="similarity">
    <text evidence="1">Belongs to the type-I restriction system S methylase family.</text>
</comment>
<dbReference type="SUPFAM" id="SSF116734">
    <property type="entry name" value="DNA methylase specificity domain"/>
    <property type="match status" value="2"/>
</dbReference>
<keyword evidence="5" id="KW-0378">Hydrolase</keyword>
<evidence type="ECO:0000259" key="4">
    <source>
        <dbReference type="Pfam" id="PF01420"/>
    </source>
</evidence>
<dbReference type="GO" id="GO:0004519">
    <property type="term" value="F:endonuclease activity"/>
    <property type="evidence" value="ECO:0007669"/>
    <property type="project" value="UniProtKB-KW"/>
</dbReference>
<evidence type="ECO:0000256" key="1">
    <source>
        <dbReference type="ARBA" id="ARBA00010923"/>
    </source>
</evidence>
<dbReference type="InterPro" id="IPR052021">
    <property type="entry name" value="Type-I_RS_S_subunit"/>
</dbReference>
<evidence type="ECO:0000313" key="6">
    <source>
        <dbReference type="Proteomes" id="UP001576780"/>
    </source>
</evidence>
<gene>
    <name evidence="5" type="ORF">ACE1CA_20100</name>
</gene>
<feature type="domain" description="Type I restriction modification DNA specificity" evidence="4">
    <location>
        <begin position="24"/>
        <end position="201"/>
    </location>
</feature>
<sequence>MIGKLYPAYSEYKDSGVEWLGEIPKYWEVKRLKNIASCNDESLGENTDPDYTIEYVDISSVNLLSGITHYENMIFENAPSRARRKVKNGDIIVSTVRTYLKAIATIKKPPNNLIVSTGFAVIRPKQDLNPDYIGYLLQSEGFIGDVVSNSSGVSYPAIDSSILMRLPVVEPPLEEQETIAKFLDTATAEIDDIIEQQQQLISLLEEERTTVISHAVTKGIDRSVPMKDSGVEWLGEIPEHWETKKAKHVSSIFVPQRNKPELNLDSGVPWITMDDITSPSVDSSITGYYVNELDALTAGSKVLPPGCVIASCVGNFGVASVNKVSVIINQQLQAYIPKKIDSWFLRYLVEVSKQYFEKVATATTLVYVNQERFGELPIVLPPIEEQKAICNFINQETAKIDEAIAIVQQQIELLEEYRTTLISDAVTGKIDVRGIANEKS</sequence>
<feature type="domain" description="Type I restriction modification DNA specificity" evidence="4">
    <location>
        <begin position="238"/>
        <end position="411"/>
    </location>
</feature>
<dbReference type="Gene3D" id="1.10.287.1120">
    <property type="entry name" value="Bipartite methylase S protein"/>
    <property type="match status" value="1"/>
</dbReference>
<dbReference type="RefSeq" id="WP_413279204.1">
    <property type="nucleotide sequence ID" value="NZ_JBHFNT010000177.1"/>
</dbReference>
<reference evidence="5 6" key="1">
    <citation type="submission" date="2024-09" db="EMBL/GenBank/DDBJ databases">
        <title>Floridaenema gen nov. (Aerosakkonemataceae, Aerosakkonematales ord. nov., Cyanobacteria) from benthic tropical and subtropical fresh waters, with the description of four new species.</title>
        <authorList>
            <person name="Moretto J.A."/>
            <person name="Berthold D.E."/>
            <person name="Lefler F.W."/>
            <person name="Huang I.-S."/>
            <person name="Laughinghouse H. IV."/>
        </authorList>
    </citation>
    <scope>NUCLEOTIDE SEQUENCE [LARGE SCALE GENOMIC DNA]</scope>
    <source>
        <strain evidence="5 6">BLCC-F167</strain>
    </source>
</reference>
<evidence type="ECO:0000256" key="2">
    <source>
        <dbReference type="ARBA" id="ARBA00022747"/>
    </source>
</evidence>
<dbReference type="EC" id="3.1.21.-" evidence="5"/>
<organism evidence="5 6">
    <name type="scientific">Floridaenema evergladense BLCC-F167</name>
    <dbReference type="NCBI Taxonomy" id="3153639"/>
    <lineage>
        <taxon>Bacteria</taxon>
        <taxon>Bacillati</taxon>
        <taxon>Cyanobacteriota</taxon>
        <taxon>Cyanophyceae</taxon>
        <taxon>Oscillatoriophycideae</taxon>
        <taxon>Aerosakkonematales</taxon>
        <taxon>Aerosakkonemataceae</taxon>
        <taxon>Floridanema</taxon>
        <taxon>Floridanema evergladense</taxon>
    </lineage>
</organism>
<keyword evidence="5" id="KW-0540">Nuclease</keyword>
<dbReference type="GO" id="GO:0016787">
    <property type="term" value="F:hydrolase activity"/>
    <property type="evidence" value="ECO:0007669"/>
    <property type="project" value="UniProtKB-KW"/>
</dbReference>
<dbReference type="InterPro" id="IPR044946">
    <property type="entry name" value="Restrct_endonuc_typeI_TRD_sf"/>
</dbReference>
<dbReference type="Proteomes" id="UP001576780">
    <property type="component" value="Unassembled WGS sequence"/>
</dbReference>
<dbReference type="EMBL" id="JBHFNT010000177">
    <property type="protein sequence ID" value="MFB2836837.1"/>
    <property type="molecule type" value="Genomic_DNA"/>
</dbReference>
<protein>
    <submittedName>
        <fullName evidence="5">Restriction endonuclease subunit S</fullName>
        <ecNumber evidence="5">3.1.21.-</ecNumber>
    </submittedName>
</protein>
<keyword evidence="6" id="KW-1185">Reference proteome</keyword>
<accession>A0ABV4WPM2</accession>
<comment type="caution">
    <text evidence="5">The sequence shown here is derived from an EMBL/GenBank/DDBJ whole genome shotgun (WGS) entry which is preliminary data.</text>
</comment>
<keyword evidence="2" id="KW-0680">Restriction system</keyword>
<name>A0ABV4WPM2_9CYAN</name>